<comment type="caution">
    <text evidence="1">The sequence shown here is derived from an EMBL/GenBank/DDBJ whole genome shotgun (WGS) entry which is preliminary data.</text>
</comment>
<keyword evidence="2" id="KW-1185">Reference proteome</keyword>
<dbReference type="Proteomes" id="UP001264980">
    <property type="component" value="Unassembled WGS sequence"/>
</dbReference>
<evidence type="ECO:0000313" key="1">
    <source>
        <dbReference type="EMBL" id="MDR6805161.1"/>
    </source>
</evidence>
<organism evidence="1 2">
    <name type="scientific">Dyadobacter fermentans</name>
    <dbReference type="NCBI Taxonomy" id="94254"/>
    <lineage>
        <taxon>Bacteria</taxon>
        <taxon>Pseudomonadati</taxon>
        <taxon>Bacteroidota</taxon>
        <taxon>Cytophagia</taxon>
        <taxon>Cytophagales</taxon>
        <taxon>Spirosomataceae</taxon>
        <taxon>Dyadobacter</taxon>
    </lineage>
</organism>
<gene>
    <name evidence="1" type="ORF">J2W84_002207</name>
</gene>
<reference evidence="1 2" key="1">
    <citation type="submission" date="2023-07" db="EMBL/GenBank/DDBJ databases">
        <title>Sorghum-associated microbial communities from plants grown in Nebraska, USA.</title>
        <authorList>
            <person name="Schachtman D."/>
        </authorList>
    </citation>
    <scope>NUCLEOTIDE SEQUENCE [LARGE SCALE GENOMIC DNA]</scope>
    <source>
        <strain evidence="1 2">BE57</strain>
    </source>
</reference>
<protein>
    <submittedName>
        <fullName evidence="1">Uncharacterized protein</fullName>
    </submittedName>
</protein>
<accession>A0ABU1QVI5</accession>
<proteinExistence type="predicted"/>
<name>A0ABU1QVI5_9BACT</name>
<sequence>MLVEKSLTKAISNAPGHVTTTAILPICDGTKMLTSDFQPIEMGF</sequence>
<evidence type="ECO:0000313" key="2">
    <source>
        <dbReference type="Proteomes" id="UP001264980"/>
    </source>
</evidence>
<dbReference type="EMBL" id="JAVDTI010000002">
    <property type="protein sequence ID" value="MDR6805161.1"/>
    <property type="molecule type" value="Genomic_DNA"/>
</dbReference>